<dbReference type="Proteomes" id="UP001202248">
    <property type="component" value="Unassembled WGS sequence"/>
</dbReference>
<sequence>MKKITSVIIVFVACISCKKYLDIVPDNIATIDQAFNLRNTAERFLFTCYSYLPKNSNIAQSVAMTSGDEIWLSEYYVQPGREIARGNQNVVDPYLNFWQGGQGGQDLYQAIRDCNIFLENIDRVPDMEAFEKNRWKAEVKFLKAYYHFFYLECTVPSH</sequence>
<dbReference type="RefSeq" id="WP_240827350.1">
    <property type="nucleotide sequence ID" value="NZ_JAKWBL010000001.1"/>
</dbReference>
<reference evidence="1 2" key="1">
    <citation type="submission" date="2022-02" db="EMBL/GenBank/DDBJ databases">
        <authorList>
            <person name="Min J."/>
        </authorList>
    </citation>
    <scope>NUCLEOTIDE SEQUENCE [LARGE SCALE GENOMIC DNA]</scope>
    <source>
        <strain evidence="1 2">GR10-1</strain>
    </source>
</reference>
<protein>
    <submittedName>
        <fullName evidence="1">RagB/SusD family nutrient uptake outer membrane protein</fullName>
    </submittedName>
</protein>
<accession>A0ABS9SI29</accession>
<proteinExistence type="predicted"/>
<comment type="caution">
    <text evidence="1">The sequence shown here is derived from an EMBL/GenBank/DDBJ whole genome shotgun (WGS) entry which is preliminary data.</text>
</comment>
<evidence type="ECO:0000313" key="2">
    <source>
        <dbReference type="Proteomes" id="UP001202248"/>
    </source>
</evidence>
<dbReference type="InterPro" id="IPR011990">
    <property type="entry name" value="TPR-like_helical_dom_sf"/>
</dbReference>
<dbReference type="Gene3D" id="1.25.40.390">
    <property type="match status" value="1"/>
</dbReference>
<gene>
    <name evidence="1" type="ORF">MKP09_08820</name>
</gene>
<evidence type="ECO:0000313" key="1">
    <source>
        <dbReference type="EMBL" id="MCH5598001.1"/>
    </source>
</evidence>
<name>A0ABS9SI29_9BACT</name>
<dbReference type="EMBL" id="JAKWBL010000001">
    <property type="protein sequence ID" value="MCH5598001.1"/>
    <property type="molecule type" value="Genomic_DNA"/>
</dbReference>
<organism evidence="1 2">
    <name type="scientific">Niabella ginsengisoli</name>
    <dbReference type="NCBI Taxonomy" id="522298"/>
    <lineage>
        <taxon>Bacteria</taxon>
        <taxon>Pseudomonadati</taxon>
        <taxon>Bacteroidota</taxon>
        <taxon>Chitinophagia</taxon>
        <taxon>Chitinophagales</taxon>
        <taxon>Chitinophagaceae</taxon>
        <taxon>Niabella</taxon>
    </lineage>
</organism>
<keyword evidence="2" id="KW-1185">Reference proteome</keyword>
<dbReference type="SUPFAM" id="SSF48452">
    <property type="entry name" value="TPR-like"/>
    <property type="match status" value="1"/>
</dbReference>